<sequence>MATRLHTALARANAALARLFNRRWVRWLALALTLPTLLLAAFGVYGLYLLNRNSAVTYADAAEHFKYGSTRGEMESGLPYWIWQVLPRVCGQHLPDPARGYASLGLIYEDGKDLPVGMSKRNYQGVERTFLNCAVCHTSTVRDAPNATPRIVLGMPGNRFNVWGLQKFLFGCARDPKFTSDFVVPEIDRAMRARGDKLGLLDRYVIYPVAIALMRDRLLMLAGRFEPLLQYPAWGPGRVDTFNAAKVIFNFPIAALPEDEKNAPSDFPSIWLQQPRQGMQLHWDGNNTAVEERNKSAAFGTGTTPPTIDLKAIKRIEDWLLTLPPPKYPYAIDATQSARGKVVYDDYCAACHGTSGRDFSGKYVGKVTPLAQVGSDRRRLDSYTRDLALNQATLYAGYPWRFRHFRKTYGYANMPLDGLWLRAPYLHNGSVPTLRDLLEPAAARPKLFYRGDDVYDTGKVGFVSDVAVRDGVAFFRYDTAVPGNSNAGHDGAVYGTQLPAADKDALVAFLKTF</sequence>
<keyword evidence="2 4" id="KW-0479">Metal-binding</keyword>
<evidence type="ECO:0000259" key="6">
    <source>
        <dbReference type="PROSITE" id="PS51007"/>
    </source>
</evidence>
<dbReference type="RefSeq" id="WP_386759352.1">
    <property type="nucleotide sequence ID" value="NZ_JBHRXK010000004.1"/>
</dbReference>
<dbReference type="PANTHER" id="PTHR30600">
    <property type="entry name" value="CYTOCHROME C PEROXIDASE-RELATED"/>
    <property type="match status" value="1"/>
</dbReference>
<feature type="transmembrane region" description="Helical" evidence="5">
    <location>
        <begin position="27"/>
        <end position="50"/>
    </location>
</feature>
<accession>A0ABV7RPR1</accession>
<keyword evidence="8" id="KW-1185">Reference proteome</keyword>
<organism evidence="7 8">
    <name type="scientific">Lysobacter cavernae</name>
    <dbReference type="NCBI Taxonomy" id="1685901"/>
    <lineage>
        <taxon>Bacteria</taxon>
        <taxon>Pseudomonadati</taxon>
        <taxon>Pseudomonadota</taxon>
        <taxon>Gammaproteobacteria</taxon>
        <taxon>Lysobacterales</taxon>
        <taxon>Lysobacteraceae</taxon>
        <taxon>Lysobacter</taxon>
    </lineage>
</organism>
<dbReference type="InterPro" id="IPR051395">
    <property type="entry name" value="Cytochrome_c_Peroxidase/MauG"/>
</dbReference>
<reference evidence="8" key="1">
    <citation type="journal article" date="2019" name="Int. J. Syst. Evol. Microbiol.">
        <title>The Global Catalogue of Microorganisms (GCM) 10K type strain sequencing project: providing services to taxonomists for standard genome sequencing and annotation.</title>
        <authorList>
            <consortium name="The Broad Institute Genomics Platform"/>
            <consortium name="The Broad Institute Genome Sequencing Center for Infectious Disease"/>
            <person name="Wu L."/>
            <person name="Ma J."/>
        </authorList>
    </citation>
    <scope>NUCLEOTIDE SEQUENCE [LARGE SCALE GENOMIC DNA]</scope>
    <source>
        <strain evidence="8">KCTC 42875</strain>
    </source>
</reference>
<comment type="caution">
    <text evidence="7">The sequence shown here is derived from an EMBL/GenBank/DDBJ whole genome shotgun (WGS) entry which is preliminary data.</text>
</comment>
<dbReference type="InterPro" id="IPR009056">
    <property type="entry name" value="Cyt_c-like_dom"/>
</dbReference>
<dbReference type="Pfam" id="PF21419">
    <property type="entry name" value="RoxA-like_Cyt-c"/>
    <property type="match status" value="1"/>
</dbReference>
<evidence type="ECO:0000256" key="2">
    <source>
        <dbReference type="ARBA" id="ARBA00022723"/>
    </source>
</evidence>
<evidence type="ECO:0000256" key="1">
    <source>
        <dbReference type="ARBA" id="ARBA00022617"/>
    </source>
</evidence>
<feature type="domain" description="Cytochrome c" evidence="6">
    <location>
        <begin position="335"/>
        <end position="513"/>
    </location>
</feature>
<keyword evidence="3 4" id="KW-0408">Iron</keyword>
<evidence type="ECO:0000313" key="7">
    <source>
        <dbReference type="EMBL" id="MFC3551594.1"/>
    </source>
</evidence>
<keyword evidence="5" id="KW-0812">Transmembrane</keyword>
<evidence type="ECO:0000256" key="3">
    <source>
        <dbReference type="ARBA" id="ARBA00023004"/>
    </source>
</evidence>
<dbReference type="PANTHER" id="PTHR30600:SF9">
    <property type="entry name" value="BLR7738 PROTEIN"/>
    <property type="match status" value="1"/>
</dbReference>
<dbReference type="InterPro" id="IPR036909">
    <property type="entry name" value="Cyt_c-like_dom_sf"/>
</dbReference>
<gene>
    <name evidence="7" type="ORF">ACFOLC_11300</name>
</gene>
<protein>
    <recommendedName>
        <fullName evidence="6">Cytochrome c domain-containing protein</fullName>
    </recommendedName>
</protein>
<dbReference type="Gene3D" id="1.10.760.10">
    <property type="entry name" value="Cytochrome c-like domain"/>
    <property type="match status" value="1"/>
</dbReference>
<proteinExistence type="predicted"/>
<name>A0ABV7RPR1_9GAMM</name>
<dbReference type="EMBL" id="JBHRXK010000004">
    <property type="protein sequence ID" value="MFC3551594.1"/>
    <property type="molecule type" value="Genomic_DNA"/>
</dbReference>
<keyword evidence="1 4" id="KW-0349">Heme</keyword>
<keyword evidence="5" id="KW-0472">Membrane</keyword>
<dbReference type="Proteomes" id="UP001595740">
    <property type="component" value="Unassembled WGS sequence"/>
</dbReference>
<dbReference type="PROSITE" id="PS51007">
    <property type="entry name" value="CYTC"/>
    <property type="match status" value="1"/>
</dbReference>
<keyword evidence="5" id="KW-1133">Transmembrane helix</keyword>
<dbReference type="SUPFAM" id="SSF46626">
    <property type="entry name" value="Cytochrome c"/>
    <property type="match status" value="1"/>
</dbReference>
<evidence type="ECO:0000313" key="8">
    <source>
        <dbReference type="Proteomes" id="UP001595740"/>
    </source>
</evidence>
<evidence type="ECO:0000256" key="5">
    <source>
        <dbReference type="SAM" id="Phobius"/>
    </source>
</evidence>
<evidence type="ECO:0000256" key="4">
    <source>
        <dbReference type="PROSITE-ProRule" id="PRU00433"/>
    </source>
</evidence>